<dbReference type="Gene3D" id="1.10.10.10">
    <property type="entry name" value="Winged helix-like DNA-binding domain superfamily/Winged helix DNA-binding domain"/>
    <property type="match status" value="1"/>
</dbReference>
<reference evidence="4 5" key="1">
    <citation type="submission" date="2021-03" db="EMBL/GenBank/DDBJ databases">
        <title>Antimicrobial resistance genes in bacteria isolated from Japanese honey, and their potential for conferring macrolide and lincosamide resistance in the American foulbrood pathogen Paenibacillus larvae.</title>
        <authorList>
            <person name="Okamoto M."/>
            <person name="Kumagai M."/>
            <person name="Kanamori H."/>
            <person name="Takamatsu D."/>
        </authorList>
    </citation>
    <scope>NUCLEOTIDE SEQUENCE [LARGE SCALE GENOMIC DNA]</scope>
    <source>
        <strain evidence="4 5">J1TS3</strain>
    </source>
</reference>
<dbReference type="InterPro" id="IPR044925">
    <property type="entry name" value="His-Me_finger_sf"/>
</dbReference>
<dbReference type="SUPFAM" id="SSF54060">
    <property type="entry name" value="His-Me finger endonucleases"/>
    <property type="match status" value="1"/>
</dbReference>
<feature type="domain" description="Nuclease-associated modular DNA-binding 1" evidence="1">
    <location>
        <begin position="129"/>
        <end position="165"/>
    </location>
</feature>
<keyword evidence="4" id="KW-0255">Endonuclease</keyword>
<evidence type="ECO:0000259" key="2">
    <source>
        <dbReference type="Pfam" id="PF07463"/>
    </source>
</evidence>
<accession>A0ABQ4K9W0</accession>
<dbReference type="InterPro" id="IPR010902">
    <property type="entry name" value="NUMOD4"/>
</dbReference>
<dbReference type="RefSeq" id="WP_212963635.1">
    <property type="nucleotide sequence ID" value="NZ_BOQT01000018.1"/>
</dbReference>
<dbReference type="InterPro" id="IPR003647">
    <property type="entry name" value="Intron_nuc_1_rpt"/>
</dbReference>
<comment type="caution">
    <text evidence="4">The sequence shown here is derived from an EMBL/GenBank/DDBJ whole genome shotgun (WGS) entry which is preliminary data.</text>
</comment>
<gene>
    <name evidence="4" type="ORF">J1TS3_36440</name>
</gene>
<evidence type="ECO:0000259" key="3">
    <source>
        <dbReference type="Pfam" id="PF13392"/>
    </source>
</evidence>
<name>A0ABQ4K9W0_9BACI</name>
<dbReference type="InterPro" id="IPR036388">
    <property type="entry name" value="WH-like_DNA-bd_sf"/>
</dbReference>
<dbReference type="Pfam" id="PF07453">
    <property type="entry name" value="NUMOD1"/>
    <property type="match status" value="1"/>
</dbReference>
<dbReference type="InterPro" id="IPR010896">
    <property type="entry name" value="NUMOD1"/>
</dbReference>
<keyword evidence="4" id="KW-0378">Hydrolase</keyword>
<keyword evidence="4" id="KW-0540">Nuclease</keyword>
<proteinExistence type="predicted"/>
<keyword evidence="5" id="KW-1185">Reference proteome</keyword>
<evidence type="ECO:0000313" key="4">
    <source>
        <dbReference type="EMBL" id="GIN22510.1"/>
    </source>
</evidence>
<evidence type="ECO:0000259" key="1">
    <source>
        <dbReference type="Pfam" id="PF07453"/>
    </source>
</evidence>
<protein>
    <submittedName>
        <fullName evidence="4">HNH endonuclease</fullName>
    </submittedName>
</protein>
<feature type="domain" description="NUMOD4" evidence="2">
    <location>
        <begin position="3"/>
        <end position="56"/>
    </location>
</feature>
<feature type="domain" description="HNH nuclease" evidence="3">
    <location>
        <begin position="67"/>
        <end position="109"/>
    </location>
</feature>
<dbReference type="EMBL" id="BOQT01000018">
    <property type="protein sequence ID" value="GIN22510.1"/>
    <property type="molecule type" value="Genomic_DNA"/>
</dbReference>
<organism evidence="4 5">
    <name type="scientific">Siminovitchia fordii</name>
    <dbReference type="NCBI Taxonomy" id="254759"/>
    <lineage>
        <taxon>Bacteria</taxon>
        <taxon>Bacillati</taxon>
        <taxon>Bacillota</taxon>
        <taxon>Bacilli</taxon>
        <taxon>Bacillales</taxon>
        <taxon>Bacillaceae</taxon>
        <taxon>Siminovitchia</taxon>
    </lineage>
</organism>
<dbReference type="InterPro" id="IPR003615">
    <property type="entry name" value="HNH_nuc"/>
</dbReference>
<dbReference type="Pfam" id="PF07463">
    <property type="entry name" value="NUMOD4"/>
    <property type="match status" value="1"/>
</dbReference>
<dbReference type="Gene3D" id="3.90.75.20">
    <property type="match status" value="1"/>
</dbReference>
<dbReference type="Proteomes" id="UP000680279">
    <property type="component" value="Unassembled WGS sequence"/>
</dbReference>
<dbReference type="SUPFAM" id="SSF64496">
    <property type="entry name" value="DNA-binding domain of intron-encoded endonucleases"/>
    <property type="match status" value="1"/>
</dbReference>
<dbReference type="GO" id="GO:0004519">
    <property type="term" value="F:endonuclease activity"/>
    <property type="evidence" value="ECO:0007669"/>
    <property type="project" value="UniProtKB-KW"/>
</dbReference>
<dbReference type="Pfam" id="PF13392">
    <property type="entry name" value="HNH_3"/>
    <property type="match status" value="1"/>
</dbReference>
<sequence length="191" mass="21677">MVEWKTIKGFEDYEASKCGKIRRKDKIINRGVYGDYLFKGKELKFAYDKDGYLKTALRNNGKRKYLMVHRVIADTFIPNPNNLSEVNHKNGKKDDNRIENLEWCTPSYNIQHSYKVLGRKGNNGGMNEPVYQIDPETLEIVAEFNSMTEAGNAVNVSKVTISACINGRLKTAGGYQWKRIGEGVSTIESIS</sequence>
<dbReference type="SMART" id="SM00497">
    <property type="entry name" value="IENR1"/>
    <property type="match status" value="1"/>
</dbReference>
<evidence type="ECO:0000313" key="5">
    <source>
        <dbReference type="Proteomes" id="UP000680279"/>
    </source>
</evidence>